<evidence type="ECO:0000313" key="2">
    <source>
        <dbReference type="Proteomes" id="UP000324222"/>
    </source>
</evidence>
<dbReference type="AlphaFoldDB" id="A0A5B7GXV6"/>
<proteinExistence type="predicted"/>
<organism evidence="1 2">
    <name type="scientific">Portunus trituberculatus</name>
    <name type="common">Swimming crab</name>
    <name type="synonym">Neptunus trituberculatus</name>
    <dbReference type="NCBI Taxonomy" id="210409"/>
    <lineage>
        <taxon>Eukaryota</taxon>
        <taxon>Metazoa</taxon>
        <taxon>Ecdysozoa</taxon>
        <taxon>Arthropoda</taxon>
        <taxon>Crustacea</taxon>
        <taxon>Multicrustacea</taxon>
        <taxon>Malacostraca</taxon>
        <taxon>Eumalacostraca</taxon>
        <taxon>Eucarida</taxon>
        <taxon>Decapoda</taxon>
        <taxon>Pleocyemata</taxon>
        <taxon>Brachyura</taxon>
        <taxon>Eubrachyura</taxon>
        <taxon>Portunoidea</taxon>
        <taxon>Portunidae</taxon>
        <taxon>Portuninae</taxon>
        <taxon>Portunus</taxon>
    </lineage>
</organism>
<sequence>MPPQIIISTPPPPLFFLSLLQLLYPFSLKLTWISSLSFVSTMHITSGFSPSNNP</sequence>
<protein>
    <submittedName>
        <fullName evidence="1">Uncharacterized protein</fullName>
    </submittedName>
</protein>
<gene>
    <name evidence="1" type="ORF">E2C01_055773</name>
</gene>
<accession>A0A5B7GXV6</accession>
<name>A0A5B7GXV6_PORTR</name>
<keyword evidence="2" id="KW-1185">Reference proteome</keyword>
<reference evidence="1 2" key="1">
    <citation type="submission" date="2019-05" db="EMBL/GenBank/DDBJ databases">
        <title>Another draft genome of Portunus trituberculatus and its Hox gene families provides insights of decapod evolution.</title>
        <authorList>
            <person name="Jeong J.-H."/>
            <person name="Song I."/>
            <person name="Kim S."/>
            <person name="Choi T."/>
            <person name="Kim D."/>
            <person name="Ryu S."/>
            <person name="Kim W."/>
        </authorList>
    </citation>
    <scope>NUCLEOTIDE SEQUENCE [LARGE SCALE GENOMIC DNA]</scope>
    <source>
        <tissue evidence="1">Muscle</tissue>
    </source>
</reference>
<dbReference type="Proteomes" id="UP000324222">
    <property type="component" value="Unassembled WGS sequence"/>
</dbReference>
<evidence type="ECO:0000313" key="1">
    <source>
        <dbReference type="EMBL" id="MPC61698.1"/>
    </source>
</evidence>
<dbReference type="EMBL" id="VSRR010018803">
    <property type="protein sequence ID" value="MPC61698.1"/>
    <property type="molecule type" value="Genomic_DNA"/>
</dbReference>
<comment type="caution">
    <text evidence="1">The sequence shown here is derived from an EMBL/GenBank/DDBJ whole genome shotgun (WGS) entry which is preliminary data.</text>
</comment>